<feature type="transmembrane region" description="Helical" evidence="2">
    <location>
        <begin position="6"/>
        <end position="31"/>
    </location>
</feature>
<keyword evidence="2" id="KW-1133">Transmembrane helix</keyword>
<evidence type="ECO:0000256" key="2">
    <source>
        <dbReference type="SAM" id="Phobius"/>
    </source>
</evidence>
<dbReference type="AlphaFoldDB" id="A0A9W7GEB7"/>
<dbReference type="OrthoDB" id="46929at2759"/>
<feature type="compositionally biased region" description="Basic and acidic residues" evidence="1">
    <location>
        <begin position="50"/>
        <end position="66"/>
    </location>
</feature>
<sequence length="81" mass="8930">MGDDVYGPVFAGGIALMFAGIISAFIVGNLIPDDAWETLANEGFVEEERIMENKREERKREEEARVGGEGNEGGGRFDDYD</sequence>
<keyword evidence="2" id="KW-0812">Transmembrane</keyword>
<name>A0A9W7GEB7_9STRA</name>
<accession>A0A9W7GEB7</accession>
<feature type="region of interest" description="Disordered" evidence="1">
    <location>
        <begin position="50"/>
        <end position="81"/>
    </location>
</feature>
<evidence type="ECO:0000313" key="3">
    <source>
        <dbReference type="EMBL" id="GMI44446.1"/>
    </source>
</evidence>
<gene>
    <name evidence="3" type="ORF">TrCOL_g4397</name>
</gene>
<protein>
    <submittedName>
        <fullName evidence="3">Uncharacterized protein</fullName>
    </submittedName>
</protein>
<evidence type="ECO:0000256" key="1">
    <source>
        <dbReference type="SAM" id="MobiDB-lite"/>
    </source>
</evidence>
<evidence type="ECO:0000313" key="4">
    <source>
        <dbReference type="Proteomes" id="UP001165065"/>
    </source>
</evidence>
<comment type="caution">
    <text evidence="3">The sequence shown here is derived from an EMBL/GenBank/DDBJ whole genome shotgun (WGS) entry which is preliminary data.</text>
</comment>
<keyword evidence="4" id="KW-1185">Reference proteome</keyword>
<reference evidence="4" key="1">
    <citation type="journal article" date="2023" name="Commun. Biol.">
        <title>Genome analysis of Parmales, the sister group of diatoms, reveals the evolutionary specialization of diatoms from phago-mixotrophs to photoautotrophs.</title>
        <authorList>
            <person name="Ban H."/>
            <person name="Sato S."/>
            <person name="Yoshikawa S."/>
            <person name="Yamada K."/>
            <person name="Nakamura Y."/>
            <person name="Ichinomiya M."/>
            <person name="Sato N."/>
            <person name="Blanc-Mathieu R."/>
            <person name="Endo H."/>
            <person name="Kuwata A."/>
            <person name="Ogata H."/>
        </authorList>
    </citation>
    <scope>NUCLEOTIDE SEQUENCE [LARGE SCALE GENOMIC DNA]</scope>
</reference>
<organism evidence="3 4">
    <name type="scientific">Triparma columacea</name>
    <dbReference type="NCBI Taxonomy" id="722753"/>
    <lineage>
        <taxon>Eukaryota</taxon>
        <taxon>Sar</taxon>
        <taxon>Stramenopiles</taxon>
        <taxon>Ochrophyta</taxon>
        <taxon>Bolidophyceae</taxon>
        <taxon>Parmales</taxon>
        <taxon>Triparmaceae</taxon>
        <taxon>Triparma</taxon>
    </lineage>
</organism>
<dbReference type="EMBL" id="BRYA01001481">
    <property type="protein sequence ID" value="GMI44446.1"/>
    <property type="molecule type" value="Genomic_DNA"/>
</dbReference>
<keyword evidence="2" id="KW-0472">Membrane</keyword>
<proteinExistence type="predicted"/>
<dbReference type="Proteomes" id="UP001165065">
    <property type="component" value="Unassembled WGS sequence"/>
</dbReference>